<gene>
    <name evidence="1" type="ORF">VVAX_01168</name>
</gene>
<protein>
    <recommendedName>
        <fullName evidence="2">MSMEG_0570 family nitrogen starvation response protein</fullName>
    </recommendedName>
</protein>
<name>A0A679J3H2_VARPD</name>
<dbReference type="RefSeq" id="WP_339088880.1">
    <property type="nucleotide sequence ID" value="NZ_LR743507.1"/>
</dbReference>
<sequence>MPVTHFHTRWPDGSETRCYSPSSVVRDYLEPGRRYALHDFMQRTREALGMASERVRAKYGFACSQAMDQLAEIEHIAARFAAAPGEPAPEVTVVAFD</sequence>
<dbReference type="EMBL" id="LR743507">
    <property type="protein sequence ID" value="CAA2101285.1"/>
    <property type="molecule type" value="Genomic_DNA"/>
</dbReference>
<reference evidence="1" key="1">
    <citation type="submission" date="2019-12" db="EMBL/GenBank/DDBJ databases">
        <authorList>
            <person name="Cremers G."/>
        </authorList>
    </citation>
    <scope>NUCLEOTIDE SEQUENCE</scope>
    <source>
        <strain evidence="1">Vvax</strain>
    </source>
</reference>
<organism evidence="1">
    <name type="scientific">Variovorax paradoxus</name>
    <dbReference type="NCBI Taxonomy" id="34073"/>
    <lineage>
        <taxon>Bacteria</taxon>
        <taxon>Pseudomonadati</taxon>
        <taxon>Pseudomonadota</taxon>
        <taxon>Betaproteobacteria</taxon>
        <taxon>Burkholderiales</taxon>
        <taxon>Comamonadaceae</taxon>
        <taxon>Variovorax</taxon>
    </lineage>
</organism>
<dbReference type="NCBIfam" id="TIGR04042">
    <property type="entry name" value="MSMEG_0570_fam"/>
    <property type="match status" value="1"/>
</dbReference>
<proteinExistence type="predicted"/>
<accession>A0A679J3H2</accession>
<dbReference type="InterPro" id="IPR023846">
    <property type="entry name" value="CHP04042_MSMEG0570"/>
</dbReference>
<evidence type="ECO:0000313" key="1">
    <source>
        <dbReference type="EMBL" id="CAA2101285.1"/>
    </source>
</evidence>
<evidence type="ECO:0008006" key="2">
    <source>
        <dbReference type="Google" id="ProtNLM"/>
    </source>
</evidence>
<dbReference type="AlphaFoldDB" id="A0A679J3H2"/>